<gene>
    <name evidence="2" type="ORF">KC01_LOCUS27063</name>
</gene>
<feature type="compositionally biased region" description="Polar residues" evidence="1">
    <location>
        <begin position="50"/>
        <end position="60"/>
    </location>
</feature>
<evidence type="ECO:0000256" key="1">
    <source>
        <dbReference type="SAM" id="MobiDB-lite"/>
    </source>
</evidence>
<protein>
    <submittedName>
        <fullName evidence="2">Uncharacterized protein</fullName>
    </submittedName>
</protein>
<evidence type="ECO:0000313" key="2">
    <source>
        <dbReference type="EMBL" id="CAL1598700.1"/>
    </source>
</evidence>
<accession>A0AAV2L8J6</accession>
<name>A0AAV2L8J6_KNICA</name>
<feature type="region of interest" description="Disordered" evidence="1">
    <location>
        <begin position="38"/>
        <end position="63"/>
    </location>
</feature>
<organism evidence="2 3">
    <name type="scientific">Knipowitschia caucasica</name>
    <name type="common">Caucasian dwarf goby</name>
    <name type="synonym">Pomatoschistus caucasicus</name>
    <dbReference type="NCBI Taxonomy" id="637954"/>
    <lineage>
        <taxon>Eukaryota</taxon>
        <taxon>Metazoa</taxon>
        <taxon>Chordata</taxon>
        <taxon>Craniata</taxon>
        <taxon>Vertebrata</taxon>
        <taxon>Euteleostomi</taxon>
        <taxon>Actinopterygii</taxon>
        <taxon>Neopterygii</taxon>
        <taxon>Teleostei</taxon>
        <taxon>Neoteleostei</taxon>
        <taxon>Acanthomorphata</taxon>
        <taxon>Gobiaria</taxon>
        <taxon>Gobiiformes</taxon>
        <taxon>Gobioidei</taxon>
        <taxon>Gobiidae</taxon>
        <taxon>Gobiinae</taxon>
        <taxon>Knipowitschia</taxon>
    </lineage>
</organism>
<dbReference type="AlphaFoldDB" id="A0AAV2L8J6"/>
<sequence length="106" mass="11278">MALVDLVLLEIDTETGRDELLIEGPPGATAIEDMSRCDGRELGPAANPFTPLQTPASLRSRTPHPAAAVVVPCRGAQRRFYTHGADDPVLGQAAGRRAKTGVNIKY</sequence>
<keyword evidence="3" id="KW-1185">Reference proteome</keyword>
<reference evidence="2 3" key="1">
    <citation type="submission" date="2024-04" db="EMBL/GenBank/DDBJ databases">
        <authorList>
            <person name="Waldvogel A.-M."/>
            <person name="Schoenle A."/>
        </authorList>
    </citation>
    <scope>NUCLEOTIDE SEQUENCE [LARGE SCALE GENOMIC DNA]</scope>
</reference>
<dbReference type="Proteomes" id="UP001497482">
    <property type="component" value="Chromosome 22"/>
</dbReference>
<proteinExistence type="predicted"/>
<evidence type="ECO:0000313" key="3">
    <source>
        <dbReference type="Proteomes" id="UP001497482"/>
    </source>
</evidence>
<dbReference type="EMBL" id="OZ035844">
    <property type="protein sequence ID" value="CAL1598700.1"/>
    <property type="molecule type" value="Genomic_DNA"/>
</dbReference>